<evidence type="ECO:0000313" key="15">
    <source>
        <dbReference type="Proteomes" id="UP000663852"/>
    </source>
</evidence>
<evidence type="ECO:0000256" key="11">
    <source>
        <dbReference type="RuleBase" id="RU363112"/>
    </source>
</evidence>
<sequence>MIIQSLLRIYCQIRFAQYLLQFFANIIIPDHDANVFYPPSWPSADQTLVDTSIERFFSGLRRWDAVHFLHIARYGYIYENSLAFFPTYPLVFIRPFAYLLNLVLQESNSYLLSSILINFFLGFCNTYLIYNIALKYNLTSNHAYWSAILYIINPATIFFLAPYSETLFLFTQLLGHYFLQSHRVFYSYLCFALGSTIRSNGIVSFAFIVYYYLRQRRIFPLYYLILFICPFLMTQYYLYKEYCFEKKISFEFQIYGSQNNLAMPLSNLSSEWCRKTLPLSYQYVQKTYWNVGFLRYYTWKQIPNFLLAIPVYLLISKSIITWFQLIKPDLWKRKFDFLFTNKADEKINIWLARKDLLPHVIYILFLSCFALLVMHIQVATRFLFSSGPFLYLISADQLKQDDIKNGNLRRILYLFKKQTFLFYYYMTYVIIGICLFSNFLPWT</sequence>
<dbReference type="UniPathway" id="UPA00196"/>
<feature type="transmembrane region" description="Helical" evidence="11">
    <location>
        <begin position="142"/>
        <end position="164"/>
    </location>
</feature>
<evidence type="ECO:0000256" key="3">
    <source>
        <dbReference type="ARBA" id="ARBA00008698"/>
    </source>
</evidence>
<dbReference type="GO" id="GO:0006506">
    <property type="term" value="P:GPI anchor biosynthetic process"/>
    <property type="evidence" value="ECO:0007669"/>
    <property type="project" value="UniProtKB-UniPathway"/>
</dbReference>
<evidence type="ECO:0000256" key="5">
    <source>
        <dbReference type="ARBA" id="ARBA00022676"/>
    </source>
</evidence>
<comment type="pathway">
    <text evidence="2 11">Glycolipid biosynthesis; glycosylphosphatidylinositol-anchor biosynthesis.</text>
</comment>
<protein>
    <recommendedName>
        <fullName evidence="11">GPI mannosyltransferase 2</fullName>
        <ecNumber evidence="11">2.4.1.-</ecNumber>
    </recommendedName>
</protein>
<dbReference type="OrthoDB" id="10252502at2759"/>
<evidence type="ECO:0000256" key="4">
    <source>
        <dbReference type="ARBA" id="ARBA00022502"/>
    </source>
</evidence>
<dbReference type="AlphaFoldDB" id="A0A814Y8V8"/>
<proteinExistence type="inferred from homology"/>
<evidence type="ECO:0000256" key="1">
    <source>
        <dbReference type="ARBA" id="ARBA00004477"/>
    </source>
</evidence>
<comment type="similarity">
    <text evidence="3 11">Belongs to the PIGV family.</text>
</comment>
<dbReference type="GO" id="GO:0031501">
    <property type="term" value="C:mannosyltransferase complex"/>
    <property type="evidence" value="ECO:0007669"/>
    <property type="project" value="TreeGrafter"/>
</dbReference>
<dbReference type="Proteomes" id="UP000663852">
    <property type="component" value="Unassembled WGS sequence"/>
</dbReference>
<dbReference type="EC" id="2.4.1.-" evidence="11"/>
<keyword evidence="4 11" id="KW-0337">GPI-anchor biosynthesis</keyword>
<dbReference type="EMBL" id="CAJNOR010000742">
    <property type="protein sequence ID" value="CAF0996242.1"/>
    <property type="molecule type" value="Genomic_DNA"/>
</dbReference>
<gene>
    <name evidence="13" type="ORF">EDS130_LOCUS26684</name>
    <name evidence="12" type="ORF">XAT740_LOCUS12961</name>
</gene>
<evidence type="ECO:0000256" key="9">
    <source>
        <dbReference type="ARBA" id="ARBA00022989"/>
    </source>
</evidence>
<feature type="transmembrane region" description="Helical" evidence="11">
    <location>
        <begin position="356"/>
        <end position="376"/>
    </location>
</feature>
<feature type="transmembrane region" description="Helical" evidence="11">
    <location>
        <begin position="184"/>
        <end position="213"/>
    </location>
</feature>
<keyword evidence="8 11" id="KW-0256">Endoplasmic reticulum</keyword>
<feature type="transmembrane region" description="Helical" evidence="11">
    <location>
        <begin position="110"/>
        <end position="130"/>
    </location>
</feature>
<keyword evidence="7 11" id="KW-0812">Transmembrane</keyword>
<dbReference type="GO" id="GO:0005789">
    <property type="term" value="C:endoplasmic reticulum membrane"/>
    <property type="evidence" value="ECO:0007669"/>
    <property type="project" value="UniProtKB-SubCell"/>
</dbReference>
<feature type="transmembrane region" description="Helical" evidence="11">
    <location>
        <begin position="82"/>
        <end position="104"/>
    </location>
</feature>
<dbReference type="Pfam" id="PF04188">
    <property type="entry name" value="Mannosyl_trans2"/>
    <property type="match status" value="1"/>
</dbReference>
<name>A0A814Y8V8_ADIRI</name>
<keyword evidence="9 11" id="KW-1133">Transmembrane helix</keyword>
<comment type="function">
    <text evidence="11">Mannosyltransferase involved in glycosylphosphatidylinositol-anchor biosynthesis.</text>
</comment>
<keyword evidence="5 11" id="KW-0328">Glycosyltransferase</keyword>
<keyword evidence="10 11" id="KW-0472">Membrane</keyword>
<reference evidence="13" key="1">
    <citation type="submission" date="2021-02" db="EMBL/GenBank/DDBJ databases">
        <authorList>
            <person name="Nowell W R."/>
        </authorList>
    </citation>
    <scope>NUCLEOTIDE SEQUENCE</scope>
</reference>
<evidence type="ECO:0000313" key="12">
    <source>
        <dbReference type="EMBL" id="CAF0996242.1"/>
    </source>
</evidence>
<dbReference type="PANTHER" id="PTHR12468">
    <property type="entry name" value="GPI MANNOSYLTRANSFERASE 2"/>
    <property type="match status" value="1"/>
</dbReference>
<comment type="caution">
    <text evidence="13">The sequence shown here is derived from an EMBL/GenBank/DDBJ whole genome shotgun (WGS) entry which is preliminary data.</text>
</comment>
<keyword evidence="6 11" id="KW-0808">Transferase</keyword>
<evidence type="ECO:0000256" key="2">
    <source>
        <dbReference type="ARBA" id="ARBA00004687"/>
    </source>
</evidence>
<feature type="transmembrane region" description="Helical" evidence="11">
    <location>
        <begin position="305"/>
        <end position="325"/>
    </location>
</feature>
<feature type="transmembrane region" description="Helical" evidence="11">
    <location>
        <begin position="420"/>
        <end position="440"/>
    </location>
</feature>
<dbReference type="PANTHER" id="PTHR12468:SF2">
    <property type="entry name" value="GPI MANNOSYLTRANSFERASE 2"/>
    <property type="match status" value="1"/>
</dbReference>
<dbReference type="GO" id="GO:0000009">
    <property type="term" value="F:alpha-1,6-mannosyltransferase activity"/>
    <property type="evidence" value="ECO:0007669"/>
    <property type="project" value="InterPro"/>
</dbReference>
<organism evidence="13 15">
    <name type="scientific">Adineta ricciae</name>
    <name type="common">Rotifer</name>
    <dbReference type="NCBI Taxonomy" id="249248"/>
    <lineage>
        <taxon>Eukaryota</taxon>
        <taxon>Metazoa</taxon>
        <taxon>Spiralia</taxon>
        <taxon>Gnathifera</taxon>
        <taxon>Rotifera</taxon>
        <taxon>Eurotatoria</taxon>
        <taxon>Bdelloidea</taxon>
        <taxon>Adinetida</taxon>
        <taxon>Adinetidae</taxon>
        <taxon>Adineta</taxon>
    </lineage>
</organism>
<evidence type="ECO:0000256" key="10">
    <source>
        <dbReference type="ARBA" id="ARBA00023136"/>
    </source>
</evidence>
<dbReference type="GO" id="GO:0004376">
    <property type="term" value="F:GPI mannosyltransferase activity"/>
    <property type="evidence" value="ECO:0007669"/>
    <property type="project" value="InterPro"/>
</dbReference>
<keyword evidence="14" id="KW-1185">Reference proteome</keyword>
<dbReference type="InterPro" id="IPR007315">
    <property type="entry name" value="PIG-V/Gpi18"/>
</dbReference>
<comment type="subcellular location">
    <subcellularLocation>
        <location evidence="1 11">Endoplasmic reticulum membrane</location>
        <topology evidence="1 11">Multi-pass membrane protein</topology>
    </subcellularLocation>
</comment>
<feature type="transmembrane region" description="Helical" evidence="11">
    <location>
        <begin position="220"/>
        <end position="239"/>
    </location>
</feature>
<dbReference type="EMBL" id="CAJNOJ010000163">
    <property type="protein sequence ID" value="CAF1226219.1"/>
    <property type="molecule type" value="Genomic_DNA"/>
</dbReference>
<evidence type="ECO:0000313" key="13">
    <source>
        <dbReference type="EMBL" id="CAF1226219.1"/>
    </source>
</evidence>
<dbReference type="Proteomes" id="UP000663828">
    <property type="component" value="Unassembled WGS sequence"/>
</dbReference>
<evidence type="ECO:0000256" key="6">
    <source>
        <dbReference type="ARBA" id="ARBA00022679"/>
    </source>
</evidence>
<evidence type="ECO:0000256" key="8">
    <source>
        <dbReference type="ARBA" id="ARBA00022824"/>
    </source>
</evidence>
<evidence type="ECO:0000256" key="7">
    <source>
        <dbReference type="ARBA" id="ARBA00022692"/>
    </source>
</evidence>
<evidence type="ECO:0000313" key="14">
    <source>
        <dbReference type="Proteomes" id="UP000663828"/>
    </source>
</evidence>
<accession>A0A814Y8V8</accession>